<dbReference type="AlphaFoldDB" id="A0A8D8FG60"/>
<keyword evidence="2" id="KW-1133">Transmembrane helix</keyword>
<sequence>MIDQTITIPTHKKTRTSSLPSHLADPRRGCLSVRRGPFVCKCAAACSAGRWQPPERHRHHRGDQGPGVHERHGVSSRLLFVIPLVSLAHLLHFLWGGTMKHQVFSKVFYS</sequence>
<organism evidence="3">
    <name type="scientific">Culex pipiens</name>
    <name type="common">House mosquito</name>
    <dbReference type="NCBI Taxonomy" id="7175"/>
    <lineage>
        <taxon>Eukaryota</taxon>
        <taxon>Metazoa</taxon>
        <taxon>Ecdysozoa</taxon>
        <taxon>Arthropoda</taxon>
        <taxon>Hexapoda</taxon>
        <taxon>Insecta</taxon>
        <taxon>Pterygota</taxon>
        <taxon>Neoptera</taxon>
        <taxon>Endopterygota</taxon>
        <taxon>Diptera</taxon>
        <taxon>Nematocera</taxon>
        <taxon>Culicoidea</taxon>
        <taxon>Culicidae</taxon>
        <taxon>Culicinae</taxon>
        <taxon>Culicini</taxon>
        <taxon>Culex</taxon>
        <taxon>Culex</taxon>
    </lineage>
</organism>
<keyword evidence="2" id="KW-0812">Transmembrane</keyword>
<keyword evidence="2" id="KW-0472">Membrane</keyword>
<accession>A0A8D8FG60</accession>
<proteinExistence type="predicted"/>
<feature type="transmembrane region" description="Helical" evidence="2">
    <location>
        <begin position="78"/>
        <end position="95"/>
    </location>
</feature>
<evidence type="ECO:0000256" key="2">
    <source>
        <dbReference type="SAM" id="Phobius"/>
    </source>
</evidence>
<reference evidence="3" key="1">
    <citation type="submission" date="2021-05" db="EMBL/GenBank/DDBJ databases">
        <authorList>
            <person name="Alioto T."/>
            <person name="Alioto T."/>
            <person name="Gomez Garrido J."/>
        </authorList>
    </citation>
    <scope>NUCLEOTIDE SEQUENCE</scope>
</reference>
<dbReference type="EMBL" id="HBUE01064922">
    <property type="protein sequence ID" value="CAG6470261.1"/>
    <property type="molecule type" value="Transcribed_RNA"/>
</dbReference>
<protein>
    <submittedName>
        <fullName evidence="3">(northern house mosquito) hypothetical protein</fullName>
    </submittedName>
</protein>
<evidence type="ECO:0000256" key="1">
    <source>
        <dbReference type="SAM" id="MobiDB-lite"/>
    </source>
</evidence>
<feature type="region of interest" description="Disordered" evidence="1">
    <location>
        <begin position="1"/>
        <end position="21"/>
    </location>
</feature>
<evidence type="ECO:0000313" key="3">
    <source>
        <dbReference type="EMBL" id="CAG6470261.1"/>
    </source>
</evidence>
<name>A0A8D8FG60_CULPI</name>